<name>A0A6G0TCR9_APHGL</name>
<gene>
    <name evidence="1" type="ORF">AGLY_011552</name>
</gene>
<reference evidence="1 2" key="1">
    <citation type="submission" date="2019-08" db="EMBL/GenBank/DDBJ databases">
        <title>The genome of the soybean aphid Biotype 1, its phylome, world population structure and adaptation to the North American continent.</title>
        <authorList>
            <person name="Giordano R."/>
            <person name="Donthu R.K."/>
            <person name="Hernandez A.G."/>
            <person name="Wright C.L."/>
            <person name="Zimin A.V."/>
        </authorList>
    </citation>
    <scope>NUCLEOTIDE SEQUENCE [LARGE SCALE GENOMIC DNA]</scope>
    <source>
        <tissue evidence="1">Whole aphids</tissue>
    </source>
</reference>
<evidence type="ECO:0000313" key="1">
    <source>
        <dbReference type="EMBL" id="KAE9530090.1"/>
    </source>
</evidence>
<protein>
    <submittedName>
        <fullName evidence="1">Uncharacterized protein</fullName>
    </submittedName>
</protein>
<dbReference type="EMBL" id="VYZN01000043">
    <property type="protein sequence ID" value="KAE9530090.1"/>
    <property type="molecule type" value="Genomic_DNA"/>
</dbReference>
<dbReference type="AlphaFoldDB" id="A0A6G0TCR9"/>
<keyword evidence="2" id="KW-1185">Reference proteome</keyword>
<comment type="caution">
    <text evidence="1">The sequence shown here is derived from an EMBL/GenBank/DDBJ whole genome shotgun (WGS) entry which is preliminary data.</text>
</comment>
<evidence type="ECO:0000313" key="2">
    <source>
        <dbReference type="Proteomes" id="UP000475862"/>
    </source>
</evidence>
<organism evidence="1 2">
    <name type="scientific">Aphis glycines</name>
    <name type="common">Soybean aphid</name>
    <dbReference type="NCBI Taxonomy" id="307491"/>
    <lineage>
        <taxon>Eukaryota</taxon>
        <taxon>Metazoa</taxon>
        <taxon>Ecdysozoa</taxon>
        <taxon>Arthropoda</taxon>
        <taxon>Hexapoda</taxon>
        <taxon>Insecta</taxon>
        <taxon>Pterygota</taxon>
        <taxon>Neoptera</taxon>
        <taxon>Paraneoptera</taxon>
        <taxon>Hemiptera</taxon>
        <taxon>Sternorrhyncha</taxon>
        <taxon>Aphidomorpha</taxon>
        <taxon>Aphidoidea</taxon>
        <taxon>Aphididae</taxon>
        <taxon>Aphidini</taxon>
        <taxon>Aphis</taxon>
        <taxon>Aphis</taxon>
    </lineage>
</organism>
<proteinExistence type="predicted"/>
<accession>A0A6G0TCR9</accession>
<sequence length="299" mass="33921">MNKANMTILSSTHTMLNVLMIYEIIILRGPPHPLMYSRAIPTCRLFFNFYHISHFPLSWCFNNSIIRIFITEETCKLRILALFWSWHIYNFLRQAIMLLSLESMGDKDSTSALVSSIELISLIESGESIDECRSLSSSSTPKLLLGSIFSFLPLTRLPSLCSGHLSVFKVSIMELDHEIVELSKLDSESGNFLRTCNLLRGHIPQAENPAINASIVDFRSIGNLLFDTTPLFEIFQVNRISLHFLLRGPKNATSKDKLSQISTCGLGFFFKNGRAREWNQSSKILSSNQPLPLRLYLVP</sequence>
<dbReference type="Proteomes" id="UP000475862">
    <property type="component" value="Unassembled WGS sequence"/>
</dbReference>